<sequence>MKTIYLVRHCAAKGQEPEAELTEAGYAQALELAAFLADKPIDRILSSSYKRAVQTILPLAGRLHMDVEQDERLTERILSAEHLPDWFEKLQETFMDVDLTLPGGESSRQAMKRIASVVEEIWAGEAMHTVLVTHGNIMSLLLKYYDDKVGFAEWRSLSNPDVFVLRMADEVTYERIWK</sequence>
<proteinExistence type="predicted"/>
<dbReference type="RefSeq" id="WP_124565172.1">
    <property type="nucleotide sequence ID" value="NZ_JARRRY010000013.1"/>
</dbReference>
<reference evidence="1 2" key="1">
    <citation type="submission" date="2023-04" db="EMBL/GenBank/DDBJ databases">
        <title>Ectobacillus antri isolated from activated sludge.</title>
        <authorList>
            <person name="Yan P."/>
            <person name="Liu X."/>
        </authorList>
    </citation>
    <scope>NUCLEOTIDE SEQUENCE [LARGE SCALE GENOMIC DNA]</scope>
    <source>
        <strain evidence="1 2">C18H</strain>
    </source>
</reference>
<dbReference type="Proteomes" id="UP001218246">
    <property type="component" value="Unassembled WGS sequence"/>
</dbReference>
<dbReference type="EMBL" id="JARULN010000013">
    <property type="protein sequence ID" value="MDG5754812.1"/>
    <property type="molecule type" value="Genomic_DNA"/>
</dbReference>
<dbReference type="CDD" id="cd07067">
    <property type="entry name" value="HP_PGM_like"/>
    <property type="match status" value="1"/>
</dbReference>
<dbReference type="SMART" id="SM00855">
    <property type="entry name" value="PGAM"/>
    <property type="match status" value="1"/>
</dbReference>
<dbReference type="EC" id="3.1.3.-" evidence="1"/>
<dbReference type="InterPro" id="IPR050275">
    <property type="entry name" value="PGM_Phosphatase"/>
</dbReference>
<comment type="caution">
    <text evidence="1">The sequence shown here is derived from an EMBL/GenBank/DDBJ whole genome shotgun (WGS) entry which is preliminary data.</text>
</comment>
<dbReference type="Gene3D" id="3.40.50.1240">
    <property type="entry name" value="Phosphoglycerate mutase-like"/>
    <property type="match status" value="1"/>
</dbReference>
<dbReference type="InterPro" id="IPR013078">
    <property type="entry name" value="His_Pase_superF_clade-1"/>
</dbReference>
<organism evidence="1 2">
    <name type="scientific">Ectobacillus antri</name>
    <dbReference type="NCBI Taxonomy" id="2486280"/>
    <lineage>
        <taxon>Bacteria</taxon>
        <taxon>Bacillati</taxon>
        <taxon>Bacillota</taxon>
        <taxon>Bacilli</taxon>
        <taxon>Bacillales</taxon>
        <taxon>Bacillaceae</taxon>
        <taxon>Ectobacillus</taxon>
    </lineage>
</organism>
<dbReference type="PIRSF" id="PIRSF000709">
    <property type="entry name" value="6PFK_2-Ptase"/>
    <property type="match status" value="1"/>
</dbReference>
<accession>A0ABT6H845</accession>
<protein>
    <submittedName>
        <fullName evidence="1">Histidine phosphatase family protein</fullName>
        <ecNumber evidence="1">3.1.3.-</ecNumber>
    </submittedName>
</protein>
<keyword evidence="2" id="KW-1185">Reference proteome</keyword>
<dbReference type="PANTHER" id="PTHR48100">
    <property type="entry name" value="BROAD-SPECIFICITY PHOSPHATASE YOR283W-RELATED"/>
    <property type="match status" value="1"/>
</dbReference>
<dbReference type="Pfam" id="PF00300">
    <property type="entry name" value="His_Phos_1"/>
    <property type="match status" value="1"/>
</dbReference>
<evidence type="ECO:0000313" key="2">
    <source>
        <dbReference type="Proteomes" id="UP001218246"/>
    </source>
</evidence>
<evidence type="ECO:0000313" key="1">
    <source>
        <dbReference type="EMBL" id="MDG5754812.1"/>
    </source>
</evidence>
<keyword evidence="1" id="KW-0378">Hydrolase</keyword>
<dbReference type="GO" id="GO:0016787">
    <property type="term" value="F:hydrolase activity"/>
    <property type="evidence" value="ECO:0007669"/>
    <property type="project" value="UniProtKB-KW"/>
</dbReference>
<dbReference type="InterPro" id="IPR029033">
    <property type="entry name" value="His_PPase_superfam"/>
</dbReference>
<gene>
    <name evidence="1" type="ORF">P6P90_12650</name>
</gene>
<dbReference type="PANTHER" id="PTHR48100:SF1">
    <property type="entry name" value="HISTIDINE PHOSPHATASE FAMILY PROTEIN-RELATED"/>
    <property type="match status" value="1"/>
</dbReference>
<name>A0ABT6H845_9BACI</name>
<dbReference type="SUPFAM" id="SSF53254">
    <property type="entry name" value="Phosphoglycerate mutase-like"/>
    <property type="match status" value="1"/>
</dbReference>